<dbReference type="EMBL" id="CAJVSB020000687">
    <property type="protein sequence ID" value="CAH2057546.1"/>
    <property type="molecule type" value="Genomic_DNA"/>
</dbReference>
<dbReference type="InterPro" id="IPR037045">
    <property type="entry name" value="S8pro/Inhibitor_I9_sf"/>
</dbReference>
<comment type="similarity">
    <text evidence="1 6">Belongs to the peptidase S8 family.</text>
</comment>
<evidence type="ECO:0000256" key="3">
    <source>
        <dbReference type="ARBA" id="ARBA00022729"/>
    </source>
</evidence>
<dbReference type="GO" id="GO:0006508">
    <property type="term" value="P:proteolysis"/>
    <property type="evidence" value="ECO:0007669"/>
    <property type="project" value="UniProtKB-KW"/>
</dbReference>
<dbReference type="InterPro" id="IPR034197">
    <property type="entry name" value="Peptidases_S8_3"/>
</dbReference>
<evidence type="ECO:0000256" key="8">
    <source>
        <dbReference type="SAM" id="Phobius"/>
    </source>
</evidence>
<dbReference type="Pfam" id="PF05922">
    <property type="entry name" value="Inhibitor_I9"/>
    <property type="match status" value="1"/>
</dbReference>
<evidence type="ECO:0008006" key="13">
    <source>
        <dbReference type="Google" id="ProtNLM"/>
    </source>
</evidence>
<dbReference type="GO" id="GO:0004252">
    <property type="term" value="F:serine-type endopeptidase activity"/>
    <property type="evidence" value="ECO:0007669"/>
    <property type="project" value="InterPro"/>
</dbReference>
<dbReference type="InterPro" id="IPR000209">
    <property type="entry name" value="Peptidase_S8/S53_dom"/>
</dbReference>
<evidence type="ECO:0000259" key="10">
    <source>
        <dbReference type="Pfam" id="PF05922"/>
    </source>
</evidence>
<proteinExistence type="inferred from homology"/>
<evidence type="ECO:0000256" key="6">
    <source>
        <dbReference type="PROSITE-ProRule" id="PRU01240"/>
    </source>
</evidence>
<evidence type="ECO:0000313" key="12">
    <source>
        <dbReference type="Proteomes" id="UP000836841"/>
    </source>
</evidence>
<dbReference type="InterPro" id="IPR010259">
    <property type="entry name" value="S8pro/Inhibitor_I9"/>
</dbReference>
<keyword evidence="8" id="KW-0812">Transmembrane</keyword>
<dbReference type="InterPro" id="IPR036852">
    <property type="entry name" value="Peptidase_S8/S53_dom_sf"/>
</dbReference>
<dbReference type="Gene3D" id="3.30.70.80">
    <property type="entry name" value="Peptidase S8 propeptide/proteinase inhibitor I9"/>
    <property type="match status" value="1"/>
</dbReference>
<dbReference type="PROSITE" id="PS51892">
    <property type="entry name" value="SUBTILASE"/>
    <property type="match status" value="1"/>
</dbReference>
<keyword evidence="5" id="KW-0720">Serine protease</keyword>
<name>A0AAU9S4Z0_THLAR</name>
<dbReference type="InterPro" id="IPR045051">
    <property type="entry name" value="SBT"/>
</dbReference>
<feature type="region of interest" description="Disordered" evidence="7">
    <location>
        <begin position="93"/>
        <end position="112"/>
    </location>
</feature>
<dbReference type="InterPro" id="IPR015500">
    <property type="entry name" value="Peptidase_S8_subtilisin-rel"/>
</dbReference>
<keyword evidence="8" id="KW-1133">Transmembrane helix</keyword>
<evidence type="ECO:0000259" key="9">
    <source>
        <dbReference type="Pfam" id="PF00082"/>
    </source>
</evidence>
<evidence type="ECO:0000256" key="5">
    <source>
        <dbReference type="ARBA" id="ARBA00022825"/>
    </source>
</evidence>
<feature type="transmembrane region" description="Helical" evidence="8">
    <location>
        <begin position="452"/>
        <end position="471"/>
    </location>
</feature>
<dbReference type="PANTHER" id="PTHR10795">
    <property type="entry name" value="PROPROTEIN CONVERTASE SUBTILISIN/KEXIN"/>
    <property type="match status" value="1"/>
</dbReference>
<dbReference type="InterPro" id="IPR023828">
    <property type="entry name" value="Peptidase_S8_Ser-AS"/>
</dbReference>
<feature type="compositionally biased region" description="Basic and acidic residues" evidence="7">
    <location>
        <begin position="96"/>
        <end position="106"/>
    </location>
</feature>
<evidence type="ECO:0000256" key="1">
    <source>
        <dbReference type="ARBA" id="ARBA00011073"/>
    </source>
</evidence>
<comment type="caution">
    <text evidence="11">The sequence shown here is derived from an EMBL/GenBank/DDBJ whole genome shotgun (WGS) entry which is preliminary data.</text>
</comment>
<dbReference type="Pfam" id="PF00082">
    <property type="entry name" value="Peptidase_S8"/>
    <property type="match status" value="1"/>
</dbReference>
<feature type="domain" description="Inhibitor I9" evidence="10">
    <location>
        <begin position="1"/>
        <end position="38"/>
    </location>
</feature>
<dbReference type="CDD" id="cd02120">
    <property type="entry name" value="PA_subtilisin_like"/>
    <property type="match status" value="1"/>
</dbReference>
<evidence type="ECO:0000256" key="4">
    <source>
        <dbReference type="ARBA" id="ARBA00022801"/>
    </source>
</evidence>
<dbReference type="PROSITE" id="PS00138">
    <property type="entry name" value="SUBTILASE_SER"/>
    <property type="match status" value="1"/>
</dbReference>
<keyword evidence="8" id="KW-0472">Membrane</keyword>
<dbReference type="PRINTS" id="PR00723">
    <property type="entry name" value="SUBTILISIN"/>
</dbReference>
<evidence type="ECO:0000256" key="7">
    <source>
        <dbReference type="SAM" id="MobiDB-lite"/>
    </source>
</evidence>
<dbReference type="CDD" id="cd04852">
    <property type="entry name" value="Peptidases_S8_3"/>
    <property type="match status" value="1"/>
</dbReference>
<evidence type="ECO:0000313" key="11">
    <source>
        <dbReference type="EMBL" id="CAH2057546.1"/>
    </source>
</evidence>
<gene>
    <name evidence="11" type="ORF">TAV2_LOCUS12206</name>
</gene>
<keyword evidence="2" id="KW-0645">Protease</keyword>
<feature type="non-terminal residue" evidence="11">
    <location>
        <position position="1"/>
    </location>
</feature>
<keyword evidence="3" id="KW-0732">Signal</keyword>
<dbReference type="Gene3D" id="3.50.30.30">
    <property type="match status" value="1"/>
</dbReference>
<dbReference type="Gene3D" id="3.40.50.200">
    <property type="entry name" value="Peptidase S8/S53 domain"/>
    <property type="match status" value="1"/>
</dbReference>
<dbReference type="SUPFAM" id="SSF52743">
    <property type="entry name" value="Subtilisin-like"/>
    <property type="match status" value="1"/>
</dbReference>
<organism evidence="11 12">
    <name type="scientific">Thlaspi arvense</name>
    <name type="common">Field penny-cress</name>
    <dbReference type="NCBI Taxonomy" id="13288"/>
    <lineage>
        <taxon>Eukaryota</taxon>
        <taxon>Viridiplantae</taxon>
        <taxon>Streptophyta</taxon>
        <taxon>Embryophyta</taxon>
        <taxon>Tracheophyta</taxon>
        <taxon>Spermatophyta</taxon>
        <taxon>Magnoliopsida</taxon>
        <taxon>eudicotyledons</taxon>
        <taxon>Gunneridae</taxon>
        <taxon>Pentapetalae</taxon>
        <taxon>rosids</taxon>
        <taxon>malvids</taxon>
        <taxon>Brassicales</taxon>
        <taxon>Brassicaceae</taxon>
        <taxon>Thlaspideae</taxon>
        <taxon>Thlaspi</taxon>
    </lineage>
</organism>
<feature type="domain" description="Peptidase S8/S53" evidence="9">
    <location>
        <begin position="84"/>
        <end position="461"/>
    </location>
</feature>
<accession>A0AAU9S4Z0</accession>
<evidence type="ECO:0000256" key="2">
    <source>
        <dbReference type="ARBA" id="ARBA00022670"/>
    </source>
</evidence>
<keyword evidence="4" id="KW-0378">Hydrolase</keyword>
<reference evidence="11 12" key="1">
    <citation type="submission" date="2022-03" db="EMBL/GenBank/DDBJ databases">
        <authorList>
            <person name="Nunn A."/>
            <person name="Chopra R."/>
            <person name="Nunn A."/>
            <person name="Contreras Garrido A."/>
        </authorList>
    </citation>
    <scope>NUCLEOTIDE SEQUENCE [LARGE SCALE GENOMIC DNA]</scope>
</reference>
<keyword evidence="12" id="KW-1185">Reference proteome</keyword>
<comment type="caution">
    <text evidence="6">Lacks conserved residue(s) required for the propagation of feature annotation.</text>
</comment>
<dbReference type="AlphaFoldDB" id="A0AAU9S4Z0"/>
<protein>
    <recommendedName>
        <fullName evidence="13">Cucumisin</fullName>
    </recommendedName>
</protein>
<dbReference type="Proteomes" id="UP000836841">
    <property type="component" value="Unassembled WGS sequence"/>
</dbReference>
<sequence>YKKSFNGFVALLTEEEMHKIAGMEGVVSVFRNDKLQLHTTRSWDFMKSESFKDDGFGPPPSKWKGFCVTSSNFTCNNKIIGARYYRSNGEFEEEDIRSPRDTDGHGTHTASTAAGGLVSMASLYGLAEGTARGGVPGARIAVYKICWSDGCQDADVLAAFDDAIADGVDIISLSVGGSPKDYLHDPIAIGSFHAMKNGILTSASGGNYGPNIGTISNVAPWFLSVAASTIDRKFSTKVQLGNKMIFEGISINTFDPLKMYPMIYGGDATNKTRNYTGSSRFCTGNSLDSNLVKGKIVLCDARTSGKAPFLAGAAGTVMRSKLLDGYADSYPFPAALVRAADGNNIADYINSTRNPIASIFKTNQLNDTLAPYVATFSSRGPSSITGDILKPDLTAPGVDILAAWSQGAPVSSVKEDKRRVPYNIISGTSMACPHASGVAAYIKSFYPSWSPATIKSAMMTTGIALIFILFIRTSNLHKQCLTFVFFFLT</sequence>